<dbReference type="GO" id="GO:0022857">
    <property type="term" value="F:transmembrane transporter activity"/>
    <property type="evidence" value="ECO:0007669"/>
    <property type="project" value="TreeGrafter"/>
</dbReference>
<evidence type="ECO:0000259" key="1">
    <source>
        <dbReference type="Pfam" id="PF00005"/>
    </source>
</evidence>
<dbReference type="InterPro" id="IPR003439">
    <property type="entry name" value="ABC_transporter-like_ATP-bd"/>
</dbReference>
<dbReference type="GO" id="GO:0016887">
    <property type="term" value="F:ATP hydrolysis activity"/>
    <property type="evidence" value="ECO:0007669"/>
    <property type="project" value="InterPro"/>
</dbReference>
<dbReference type="GO" id="GO:0005524">
    <property type="term" value="F:ATP binding"/>
    <property type="evidence" value="ECO:0007669"/>
    <property type="project" value="InterPro"/>
</dbReference>
<dbReference type="Gene3D" id="3.40.50.300">
    <property type="entry name" value="P-loop containing nucleotide triphosphate hydrolases"/>
    <property type="match status" value="1"/>
</dbReference>
<accession>X1TJD4</accession>
<dbReference type="PANTHER" id="PTHR24220">
    <property type="entry name" value="IMPORT ATP-BINDING PROTEIN"/>
    <property type="match status" value="1"/>
</dbReference>
<gene>
    <name evidence="2" type="ORF">S12H4_21033</name>
</gene>
<dbReference type="GO" id="GO:0005886">
    <property type="term" value="C:plasma membrane"/>
    <property type="evidence" value="ECO:0007669"/>
    <property type="project" value="TreeGrafter"/>
</dbReference>
<proteinExistence type="predicted"/>
<organism evidence="2">
    <name type="scientific">marine sediment metagenome</name>
    <dbReference type="NCBI Taxonomy" id="412755"/>
    <lineage>
        <taxon>unclassified sequences</taxon>
        <taxon>metagenomes</taxon>
        <taxon>ecological metagenomes</taxon>
    </lineage>
</organism>
<evidence type="ECO:0000313" key="2">
    <source>
        <dbReference type="EMBL" id="GAI80144.1"/>
    </source>
</evidence>
<dbReference type="EMBL" id="BARW01010758">
    <property type="protein sequence ID" value="GAI80144.1"/>
    <property type="molecule type" value="Genomic_DNA"/>
</dbReference>
<dbReference type="InterPro" id="IPR015854">
    <property type="entry name" value="ABC_transpr_LolD-like"/>
</dbReference>
<dbReference type="SUPFAM" id="SSF52540">
    <property type="entry name" value="P-loop containing nucleoside triphosphate hydrolases"/>
    <property type="match status" value="1"/>
</dbReference>
<name>X1TJD4_9ZZZZ</name>
<protein>
    <recommendedName>
        <fullName evidence="1">ABC transporter domain-containing protein</fullName>
    </recommendedName>
</protein>
<reference evidence="2" key="1">
    <citation type="journal article" date="2014" name="Front. Microbiol.">
        <title>High frequency of phylogenetically diverse reductive dehalogenase-homologous genes in deep subseafloor sedimentary metagenomes.</title>
        <authorList>
            <person name="Kawai M."/>
            <person name="Futagami T."/>
            <person name="Toyoda A."/>
            <person name="Takaki Y."/>
            <person name="Nishi S."/>
            <person name="Hori S."/>
            <person name="Arai W."/>
            <person name="Tsubouchi T."/>
            <person name="Morono Y."/>
            <person name="Uchiyama I."/>
            <person name="Ito T."/>
            <person name="Fujiyama A."/>
            <person name="Inagaki F."/>
            <person name="Takami H."/>
        </authorList>
    </citation>
    <scope>NUCLEOTIDE SEQUENCE</scope>
    <source>
        <strain evidence="2">Expedition CK06-06</strain>
    </source>
</reference>
<dbReference type="InterPro" id="IPR027417">
    <property type="entry name" value="P-loop_NTPase"/>
</dbReference>
<dbReference type="Pfam" id="PF00005">
    <property type="entry name" value="ABC_tran"/>
    <property type="match status" value="1"/>
</dbReference>
<comment type="caution">
    <text evidence="2">The sequence shown here is derived from an EMBL/GenBank/DDBJ whole genome shotgun (WGS) entry which is preliminary data.</text>
</comment>
<sequence length="123" mass="13905">MTTPLVSARNLERVFNFGPEQIRAIHDVDLEVFSGQLFVITGRSGSGKTTLLNLLAGLDRPTSGTICIEDQDLSKLSEWELTRLRRRDIGFVFQSFALLPLLSAYENVELPLRIADWEKGKRQ</sequence>
<feature type="domain" description="ABC transporter" evidence="1">
    <location>
        <begin position="26"/>
        <end position="115"/>
    </location>
</feature>
<dbReference type="AlphaFoldDB" id="X1TJD4"/>